<evidence type="ECO:0000313" key="2">
    <source>
        <dbReference type="EMBL" id="SEM81798.1"/>
    </source>
</evidence>
<dbReference type="EMBL" id="FOCQ01000002">
    <property type="protein sequence ID" value="SEM81798.1"/>
    <property type="molecule type" value="Genomic_DNA"/>
</dbReference>
<dbReference type="STRING" id="1173111.SAMN05444955_102167"/>
<evidence type="ECO:0000313" key="3">
    <source>
        <dbReference type="Proteomes" id="UP000199695"/>
    </source>
</evidence>
<name>A0A1H8BIF4_9BACL</name>
<protein>
    <submittedName>
        <fullName evidence="2">Uncharacterized protein</fullName>
    </submittedName>
</protein>
<dbReference type="RefSeq" id="WP_089965091.1">
    <property type="nucleotide sequence ID" value="NZ_FOCQ01000002.1"/>
</dbReference>
<proteinExistence type="predicted"/>
<evidence type="ECO:0000256" key="1">
    <source>
        <dbReference type="SAM" id="MobiDB-lite"/>
    </source>
</evidence>
<gene>
    <name evidence="2" type="ORF">SAMN05444955_102167</name>
</gene>
<keyword evidence="3" id="KW-1185">Reference proteome</keyword>
<reference evidence="2 3" key="1">
    <citation type="submission" date="2016-10" db="EMBL/GenBank/DDBJ databases">
        <authorList>
            <person name="de Groot N.N."/>
        </authorList>
    </citation>
    <scope>NUCLEOTIDE SEQUENCE [LARGE SCALE GENOMIC DNA]</scope>
    <source>
        <strain evidence="2 3">DSM 46701</strain>
    </source>
</reference>
<sequence>MSTYKKRERRQVSFNTEDAVELELLKFADREDINFSGLVKNLLFAYKMGQLQPREISASVRQPERPLTTNMRNKGSMERTAGLSQIKASGMPFDF</sequence>
<dbReference type="Proteomes" id="UP000199695">
    <property type="component" value="Unassembled WGS sequence"/>
</dbReference>
<dbReference type="OrthoDB" id="2990535at2"/>
<dbReference type="AlphaFoldDB" id="A0A1H8BIF4"/>
<accession>A0A1H8BIF4</accession>
<organism evidence="2 3">
    <name type="scientific">Lihuaxuella thermophila</name>
    <dbReference type="NCBI Taxonomy" id="1173111"/>
    <lineage>
        <taxon>Bacteria</taxon>
        <taxon>Bacillati</taxon>
        <taxon>Bacillota</taxon>
        <taxon>Bacilli</taxon>
        <taxon>Bacillales</taxon>
        <taxon>Thermoactinomycetaceae</taxon>
        <taxon>Lihuaxuella</taxon>
    </lineage>
</organism>
<feature type="region of interest" description="Disordered" evidence="1">
    <location>
        <begin position="58"/>
        <end position="83"/>
    </location>
</feature>